<evidence type="ECO:0000256" key="14">
    <source>
        <dbReference type="SAM" id="SignalP"/>
    </source>
</evidence>
<dbReference type="PROSITE" id="PS00107">
    <property type="entry name" value="PROTEIN_KINASE_ATP"/>
    <property type="match status" value="1"/>
</dbReference>
<evidence type="ECO:0000256" key="11">
    <source>
        <dbReference type="ARBA" id="ARBA00023180"/>
    </source>
</evidence>
<evidence type="ECO:0000256" key="5">
    <source>
        <dbReference type="ARBA" id="ARBA00022729"/>
    </source>
</evidence>
<keyword evidence="6 12" id="KW-0547">Nucleotide-binding</keyword>
<keyword evidence="4 13" id="KW-0812">Transmembrane</keyword>
<dbReference type="SMART" id="SM00220">
    <property type="entry name" value="S_TKc"/>
    <property type="match status" value="1"/>
</dbReference>
<dbReference type="GO" id="GO:0005886">
    <property type="term" value="C:plasma membrane"/>
    <property type="evidence" value="ECO:0007669"/>
    <property type="project" value="UniProtKB-ARBA"/>
</dbReference>
<dbReference type="Gene3D" id="3.30.200.20">
    <property type="entry name" value="Phosphorylase Kinase, domain 1"/>
    <property type="match status" value="1"/>
</dbReference>
<keyword evidence="3" id="KW-0808">Transferase</keyword>
<evidence type="ECO:0000256" key="12">
    <source>
        <dbReference type="PROSITE-ProRule" id="PRU10141"/>
    </source>
</evidence>
<gene>
    <name evidence="16" type="ORF">BOLC8T50514H</name>
</gene>
<dbReference type="InterPro" id="IPR008271">
    <property type="entry name" value="Ser/Thr_kinase_AS"/>
</dbReference>
<dbReference type="PROSITE" id="PS50011">
    <property type="entry name" value="PROTEIN_KINASE_DOM"/>
    <property type="match status" value="1"/>
</dbReference>
<evidence type="ECO:0000256" key="1">
    <source>
        <dbReference type="ARBA" id="ARBA00004167"/>
    </source>
</evidence>
<evidence type="ECO:0000256" key="2">
    <source>
        <dbReference type="ARBA" id="ARBA00022527"/>
    </source>
</evidence>
<dbReference type="PANTHER" id="PTHR46008">
    <property type="entry name" value="LEAF RUST 10 DISEASE-RESISTANCE LOCUS RECEPTOR-LIKE PROTEIN KINASE-LIKE 1.4"/>
    <property type="match status" value="1"/>
</dbReference>
<evidence type="ECO:0000313" key="16">
    <source>
        <dbReference type="EMBL" id="VDD57285.1"/>
    </source>
</evidence>
<feature type="signal peptide" evidence="14">
    <location>
        <begin position="1"/>
        <end position="25"/>
    </location>
</feature>
<keyword evidence="7" id="KW-0418">Kinase</keyword>
<comment type="subcellular location">
    <subcellularLocation>
        <location evidence="1">Membrane</location>
        <topology evidence="1">Single-pass membrane protein</topology>
    </subcellularLocation>
</comment>
<feature type="transmembrane region" description="Helical" evidence="13">
    <location>
        <begin position="304"/>
        <end position="326"/>
    </location>
</feature>
<dbReference type="InterPro" id="IPR011009">
    <property type="entry name" value="Kinase-like_dom_sf"/>
</dbReference>
<feature type="chain" id="PRO_5018209999" description="Protein kinase domain-containing protein" evidence="14">
    <location>
        <begin position="26"/>
        <end position="659"/>
    </location>
</feature>
<keyword evidence="10 13" id="KW-0472">Membrane</keyword>
<keyword evidence="9 13" id="KW-1133">Transmembrane helix</keyword>
<name>A0A3P6GKE5_BRAOL</name>
<evidence type="ECO:0000256" key="6">
    <source>
        <dbReference type="ARBA" id="ARBA00022741"/>
    </source>
</evidence>
<organism evidence="16">
    <name type="scientific">Brassica oleracea</name>
    <name type="common">Wild cabbage</name>
    <dbReference type="NCBI Taxonomy" id="3712"/>
    <lineage>
        <taxon>Eukaryota</taxon>
        <taxon>Viridiplantae</taxon>
        <taxon>Streptophyta</taxon>
        <taxon>Embryophyta</taxon>
        <taxon>Tracheophyta</taxon>
        <taxon>Spermatophyta</taxon>
        <taxon>Magnoliopsida</taxon>
        <taxon>eudicotyledons</taxon>
        <taxon>Gunneridae</taxon>
        <taxon>Pentapetalae</taxon>
        <taxon>rosids</taxon>
        <taxon>malvids</taxon>
        <taxon>Brassicales</taxon>
        <taxon>Brassicaceae</taxon>
        <taxon>Brassiceae</taxon>
        <taxon>Brassica</taxon>
    </lineage>
</organism>
<evidence type="ECO:0000256" key="3">
    <source>
        <dbReference type="ARBA" id="ARBA00022679"/>
    </source>
</evidence>
<evidence type="ECO:0000256" key="7">
    <source>
        <dbReference type="ARBA" id="ARBA00022777"/>
    </source>
</evidence>
<keyword evidence="2" id="KW-0723">Serine/threonine-protein kinase</keyword>
<dbReference type="Pfam" id="PF07714">
    <property type="entry name" value="PK_Tyr_Ser-Thr"/>
    <property type="match status" value="1"/>
</dbReference>
<dbReference type="PANTHER" id="PTHR46008:SF25">
    <property type="entry name" value="PROTEIN KINASE DOMAIN-CONTAINING PROTEIN"/>
    <property type="match status" value="1"/>
</dbReference>
<evidence type="ECO:0000256" key="10">
    <source>
        <dbReference type="ARBA" id="ARBA00023136"/>
    </source>
</evidence>
<sequence>MEFPWLFLTPFTLCLLLSFSSTAESFKRCPNCGSTRVPYPLSTGPGCGDPDYKIRCDIRGSLWFDTLNGSTNPIKLIDPSGQRFVLAPPGFEPNTCVSVDIKSHGIQLDPTLPFNVSSSNTVIIMNCTKDGLDGYISQGFNCSDNSLCHKFLNENPEARGKCRGVTSCCWYKTGASVNTYKVYRARTEKCTAYQSFMNLDLTMPVSKWGEPAVEILWEAPREPVCKIPGDCTGLVNSVCSVDPKSLGQKRCLCKKGLQWDAVNAVCEVKRCSNGKKCKRRSNLPLIGDISFLFMIFGQIKRKIIYFCLAGGVGVLLIAGGVMKIIISKQNRVVAGSQSWASIRKLHRHLLSTNSAGLDRIFSGKEIVKATNNFSKSNLLGFGGFGEVFKGDLDDGTTVAVKRAKLGNEKSIYQIVNEVQILCQVSHKNLVKLLGCCIELDMPILVYEYVPNGTLHEHVYSNGTYEPLPWRRRLMIAHQTAQGVAYLHSSASPPIYHRDVKLSNILLDENLDVKVADFGLSRLGVSDVSHVTTCAQGTLGYLDPEYYLNFQLTDKSDVYSFGVVLFELLTCKKAIDFNRDEEDVNLVVFLRKALREGRLEEMIDPLMLKGATEVEMESMKELGVLAERCVKETRQSRPTMKAAAKEIESILNGLLLLRRE</sequence>
<keyword evidence="8 12" id="KW-0067">ATP-binding</keyword>
<dbReference type="EMBL" id="LR031879">
    <property type="protein sequence ID" value="VDD57285.1"/>
    <property type="molecule type" value="Genomic_DNA"/>
</dbReference>
<proteinExistence type="predicted"/>
<dbReference type="SUPFAM" id="SSF56112">
    <property type="entry name" value="Protein kinase-like (PK-like)"/>
    <property type="match status" value="1"/>
</dbReference>
<dbReference type="FunFam" id="1.10.510.10:FF:000161">
    <property type="entry name" value="Wall-associated receptor kinase-like 20"/>
    <property type="match status" value="1"/>
</dbReference>
<dbReference type="GO" id="GO:0005524">
    <property type="term" value="F:ATP binding"/>
    <property type="evidence" value="ECO:0007669"/>
    <property type="project" value="UniProtKB-UniRule"/>
</dbReference>
<evidence type="ECO:0000256" key="8">
    <source>
        <dbReference type="ARBA" id="ARBA00022840"/>
    </source>
</evidence>
<protein>
    <recommendedName>
        <fullName evidence="15">Protein kinase domain-containing protein</fullName>
    </recommendedName>
</protein>
<evidence type="ECO:0000259" key="15">
    <source>
        <dbReference type="PROSITE" id="PS50011"/>
    </source>
</evidence>
<feature type="binding site" evidence="12">
    <location>
        <position position="401"/>
    </location>
    <ligand>
        <name>ATP</name>
        <dbReference type="ChEBI" id="CHEBI:30616"/>
    </ligand>
</feature>
<evidence type="ECO:0000256" key="4">
    <source>
        <dbReference type="ARBA" id="ARBA00022692"/>
    </source>
</evidence>
<dbReference type="InterPro" id="IPR000719">
    <property type="entry name" value="Prot_kinase_dom"/>
</dbReference>
<dbReference type="GO" id="GO:0004674">
    <property type="term" value="F:protein serine/threonine kinase activity"/>
    <property type="evidence" value="ECO:0007669"/>
    <property type="project" value="UniProtKB-KW"/>
</dbReference>
<feature type="domain" description="Protein kinase" evidence="15">
    <location>
        <begin position="373"/>
        <end position="650"/>
    </location>
</feature>
<dbReference type="Gene3D" id="1.10.510.10">
    <property type="entry name" value="Transferase(Phosphotransferase) domain 1"/>
    <property type="match status" value="1"/>
</dbReference>
<dbReference type="CDD" id="cd14066">
    <property type="entry name" value="STKc_IRAK"/>
    <property type="match status" value="1"/>
</dbReference>
<dbReference type="InterPro" id="IPR017441">
    <property type="entry name" value="Protein_kinase_ATP_BS"/>
</dbReference>
<keyword evidence="11" id="KW-0325">Glycoprotein</keyword>
<dbReference type="AlphaFoldDB" id="A0A3P6GKE5"/>
<evidence type="ECO:0000256" key="13">
    <source>
        <dbReference type="SAM" id="Phobius"/>
    </source>
</evidence>
<dbReference type="InterPro" id="IPR001245">
    <property type="entry name" value="Ser-Thr/Tyr_kinase_cat_dom"/>
</dbReference>
<keyword evidence="5 14" id="KW-0732">Signal</keyword>
<evidence type="ECO:0000256" key="9">
    <source>
        <dbReference type="ARBA" id="ARBA00022989"/>
    </source>
</evidence>
<dbReference type="PROSITE" id="PS00108">
    <property type="entry name" value="PROTEIN_KINASE_ST"/>
    <property type="match status" value="1"/>
</dbReference>
<reference evidence="16" key="1">
    <citation type="submission" date="2018-11" db="EMBL/GenBank/DDBJ databases">
        <authorList>
            <consortium name="Genoscope - CEA"/>
            <person name="William W."/>
        </authorList>
    </citation>
    <scope>NUCLEOTIDE SEQUENCE</scope>
</reference>
<dbReference type="FunFam" id="3.30.200.20:FF:000162">
    <property type="entry name" value="Adenine nucleotide alpha hydrolase-like domain kinase"/>
    <property type="match status" value="1"/>
</dbReference>
<accession>A0A3P6GKE5</accession>